<evidence type="ECO:0000256" key="7">
    <source>
        <dbReference type="HAMAP-Rule" id="MF_01337"/>
    </source>
</evidence>
<dbReference type="Gene3D" id="3.30.420.100">
    <property type="match status" value="1"/>
</dbReference>
<organism evidence="8 9">
    <name type="scientific">Candidatus Terrybacteria bacterium RIFCSPLOWO2_01_FULL_40_23</name>
    <dbReference type="NCBI Taxonomy" id="1802366"/>
    <lineage>
        <taxon>Bacteria</taxon>
        <taxon>Candidatus Terryibacteriota</taxon>
    </lineage>
</organism>
<dbReference type="GO" id="GO:0022625">
    <property type="term" value="C:cytosolic large ribosomal subunit"/>
    <property type="evidence" value="ECO:0007669"/>
    <property type="project" value="TreeGrafter"/>
</dbReference>
<dbReference type="GO" id="GO:0008097">
    <property type="term" value="F:5S rRNA binding"/>
    <property type="evidence" value="ECO:0007669"/>
    <property type="project" value="TreeGrafter"/>
</dbReference>
<dbReference type="SUPFAM" id="SSF53137">
    <property type="entry name" value="Translational machinery components"/>
    <property type="match status" value="1"/>
</dbReference>
<dbReference type="AlphaFoldDB" id="A0A1G2PUR8"/>
<comment type="function">
    <text evidence="7">This is one of the proteins that bind and probably mediate the attachment of the 5S RNA into the large ribosomal subunit, where it forms part of the central protuberance.</text>
</comment>
<reference evidence="8 9" key="1">
    <citation type="journal article" date="2016" name="Nat. Commun.">
        <title>Thousands of microbial genomes shed light on interconnected biogeochemical processes in an aquifer system.</title>
        <authorList>
            <person name="Anantharaman K."/>
            <person name="Brown C.T."/>
            <person name="Hug L.A."/>
            <person name="Sharon I."/>
            <person name="Castelle C.J."/>
            <person name="Probst A.J."/>
            <person name="Thomas B.C."/>
            <person name="Singh A."/>
            <person name="Wilkins M.J."/>
            <person name="Karaoz U."/>
            <person name="Brodie E.L."/>
            <person name="Williams K.H."/>
            <person name="Hubbard S.S."/>
            <person name="Banfield J.F."/>
        </authorList>
    </citation>
    <scope>NUCLEOTIDE SEQUENCE [LARGE SCALE GENOMIC DNA]</scope>
</reference>
<keyword evidence="2 7" id="KW-0699">rRNA-binding</keyword>
<dbReference type="CDD" id="cd00432">
    <property type="entry name" value="Ribosomal_L18_L5e"/>
    <property type="match status" value="1"/>
</dbReference>
<evidence type="ECO:0000256" key="6">
    <source>
        <dbReference type="ARBA" id="ARBA00035197"/>
    </source>
</evidence>
<dbReference type="GO" id="GO:0003735">
    <property type="term" value="F:structural constituent of ribosome"/>
    <property type="evidence" value="ECO:0007669"/>
    <property type="project" value="InterPro"/>
</dbReference>
<dbReference type="InterPro" id="IPR005484">
    <property type="entry name" value="Ribosomal_uL18_bac/plant/anim"/>
</dbReference>
<dbReference type="PANTHER" id="PTHR12899:SF3">
    <property type="entry name" value="LARGE RIBOSOMAL SUBUNIT PROTEIN UL18M"/>
    <property type="match status" value="1"/>
</dbReference>
<dbReference type="Proteomes" id="UP000176951">
    <property type="component" value="Unassembled WGS sequence"/>
</dbReference>
<keyword evidence="4 7" id="KW-0689">Ribosomal protein</keyword>
<dbReference type="HAMAP" id="MF_01337_B">
    <property type="entry name" value="Ribosomal_uL18_B"/>
    <property type="match status" value="1"/>
</dbReference>
<dbReference type="InterPro" id="IPR004389">
    <property type="entry name" value="Ribosomal_uL18_bac-type"/>
</dbReference>
<evidence type="ECO:0000256" key="3">
    <source>
        <dbReference type="ARBA" id="ARBA00022884"/>
    </source>
</evidence>
<sequence>MKRNITKRAARHHRIRAKISGVSARPRFSVFRSNGHISAQLIDDTLGVTLVSANDKELKSSKASKLEIALAVGKLLAKKANDKNINAVVFDRGGYAYHGRVKALADGAREGGLKF</sequence>
<keyword evidence="3 7" id="KW-0694">RNA-binding</keyword>
<dbReference type="Pfam" id="PF00861">
    <property type="entry name" value="Ribosomal_L18p"/>
    <property type="match status" value="1"/>
</dbReference>
<evidence type="ECO:0000256" key="4">
    <source>
        <dbReference type="ARBA" id="ARBA00022980"/>
    </source>
</evidence>
<protein>
    <recommendedName>
        <fullName evidence="6 7">Large ribosomal subunit protein uL18</fullName>
    </recommendedName>
</protein>
<evidence type="ECO:0000313" key="9">
    <source>
        <dbReference type="Proteomes" id="UP000176951"/>
    </source>
</evidence>
<evidence type="ECO:0000256" key="1">
    <source>
        <dbReference type="ARBA" id="ARBA00007116"/>
    </source>
</evidence>
<dbReference type="PANTHER" id="PTHR12899">
    <property type="entry name" value="39S RIBOSOMAL PROTEIN L18, MITOCHONDRIAL"/>
    <property type="match status" value="1"/>
</dbReference>
<comment type="similarity">
    <text evidence="1 7">Belongs to the universal ribosomal protein uL18 family.</text>
</comment>
<gene>
    <name evidence="7" type="primary">rplR</name>
    <name evidence="8" type="ORF">A3A97_00650</name>
</gene>
<dbReference type="FunFam" id="3.30.420.100:FF:000001">
    <property type="entry name" value="50S ribosomal protein L18"/>
    <property type="match status" value="1"/>
</dbReference>
<proteinExistence type="inferred from homology"/>
<keyword evidence="5 7" id="KW-0687">Ribonucleoprotein</keyword>
<accession>A0A1G2PUR8</accession>
<evidence type="ECO:0000256" key="5">
    <source>
        <dbReference type="ARBA" id="ARBA00023274"/>
    </source>
</evidence>
<evidence type="ECO:0000313" key="8">
    <source>
        <dbReference type="EMBL" id="OHA52043.1"/>
    </source>
</evidence>
<comment type="subunit">
    <text evidence="7">Part of the 50S ribosomal subunit; part of the 5S rRNA/L5/L18/L25 subcomplex. Contacts the 5S and 23S rRNAs.</text>
</comment>
<dbReference type="NCBIfam" id="TIGR00060">
    <property type="entry name" value="L18_bact"/>
    <property type="match status" value="1"/>
</dbReference>
<dbReference type="InterPro" id="IPR057268">
    <property type="entry name" value="Ribosomal_L18"/>
</dbReference>
<comment type="caution">
    <text evidence="8">The sequence shown here is derived from an EMBL/GenBank/DDBJ whole genome shotgun (WGS) entry which is preliminary data.</text>
</comment>
<dbReference type="GO" id="GO:0006412">
    <property type="term" value="P:translation"/>
    <property type="evidence" value="ECO:0007669"/>
    <property type="project" value="UniProtKB-UniRule"/>
</dbReference>
<evidence type="ECO:0000256" key="2">
    <source>
        <dbReference type="ARBA" id="ARBA00022730"/>
    </source>
</evidence>
<name>A0A1G2PUR8_9BACT</name>
<dbReference type="EMBL" id="MHSW01000014">
    <property type="protein sequence ID" value="OHA52043.1"/>
    <property type="molecule type" value="Genomic_DNA"/>
</dbReference>